<organism evidence="9 10">
    <name type="scientific">Beggiatoa alba B18LD</name>
    <dbReference type="NCBI Taxonomy" id="395493"/>
    <lineage>
        <taxon>Bacteria</taxon>
        <taxon>Pseudomonadati</taxon>
        <taxon>Pseudomonadota</taxon>
        <taxon>Gammaproteobacteria</taxon>
        <taxon>Thiotrichales</taxon>
        <taxon>Thiotrichaceae</taxon>
        <taxon>Beggiatoa</taxon>
    </lineage>
</organism>
<dbReference type="Pfam" id="PF11614">
    <property type="entry name" value="FixG_C"/>
    <property type="match status" value="1"/>
</dbReference>
<dbReference type="PANTHER" id="PTHR30176:SF3">
    <property type="entry name" value="FERREDOXIN-TYPE PROTEIN NAPH"/>
    <property type="match status" value="1"/>
</dbReference>
<dbReference type="RefSeq" id="WP_002685799.1">
    <property type="nucleotide sequence ID" value="NZ_JH600070.1"/>
</dbReference>
<dbReference type="GO" id="GO:0051539">
    <property type="term" value="F:4 iron, 4 sulfur cluster binding"/>
    <property type="evidence" value="ECO:0007669"/>
    <property type="project" value="UniProtKB-KW"/>
</dbReference>
<protein>
    <submittedName>
        <fullName evidence="9">Cytochrome c oxidase accessory protein FixG</fullName>
    </submittedName>
</protein>
<dbReference type="Gene3D" id="2.60.40.10">
    <property type="entry name" value="Immunoglobulins"/>
    <property type="match status" value="1"/>
</dbReference>
<feature type="transmembrane region" description="Helical" evidence="7">
    <location>
        <begin position="43"/>
        <end position="62"/>
    </location>
</feature>
<evidence type="ECO:0000256" key="6">
    <source>
        <dbReference type="ARBA" id="ARBA00023014"/>
    </source>
</evidence>
<dbReference type="InterPro" id="IPR013783">
    <property type="entry name" value="Ig-like_fold"/>
</dbReference>
<name>I3CGB6_9GAMM</name>
<dbReference type="PROSITE" id="PS00198">
    <property type="entry name" value="4FE4S_FER_1"/>
    <property type="match status" value="1"/>
</dbReference>
<gene>
    <name evidence="9" type="ORF">BegalDRAFT_1784</name>
</gene>
<dbReference type="NCBIfam" id="TIGR02745">
    <property type="entry name" value="ccoG_rdxA_fixG"/>
    <property type="match status" value="1"/>
</dbReference>
<evidence type="ECO:0000313" key="9">
    <source>
        <dbReference type="EMBL" id="EIJ42659.1"/>
    </source>
</evidence>
<dbReference type="GO" id="GO:0046872">
    <property type="term" value="F:metal ion binding"/>
    <property type="evidence" value="ECO:0007669"/>
    <property type="project" value="UniProtKB-KW"/>
</dbReference>
<evidence type="ECO:0000259" key="8">
    <source>
        <dbReference type="PROSITE" id="PS51379"/>
    </source>
</evidence>
<dbReference type="InterPro" id="IPR051684">
    <property type="entry name" value="Electron_Trans/Redox"/>
</dbReference>
<dbReference type="HOGENOM" id="CLU_032118_0_0_6"/>
<dbReference type="PROSITE" id="PS51379">
    <property type="entry name" value="4FE4S_FER_2"/>
    <property type="match status" value="1"/>
</dbReference>
<dbReference type="InterPro" id="IPR032879">
    <property type="entry name" value="FixG_C"/>
</dbReference>
<evidence type="ECO:0000256" key="1">
    <source>
        <dbReference type="ARBA" id="ARBA00022448"/>
    </source>
</evidence>
<keyword evidence="6" id="KW-0411">Iron-sulfur</keyword>
<accession>I3CGB6</accession>
<feature type="transmembrane region" description="Helical" evidence="7">
    <location>
        <begin position="343"/>
        <end position="362"/>
    </location>
</feature>
<evidence type="ECO:0000256" key="2">
    <source>
        <dbReference type="ARBA" id="ARBA00022485"/>
    </source>
</evidence>
<dbReference type="EMBL" id="JH600070">
    <property type="protein sequence ID" value="EIJ42659.1"/>
    <property type="molecule type" value="Genomic_DNA"/>
</dbReference>
<dbReference type="Pfam" id="PF12801">
    <property type="entry name" value="Fer4_5"/>
    <property type="match status" value="1"/>
</dbReference>
<keyword evidence="10" id="KW-1185">Reference proteome</keyword>
<dbReference type="InterPro" id="IPR014116">
    <property type="entry name" value="Cyt_c_oxidase_cbb3_FixG"/>
</dbReference>
<feature type="domain" description="4Fe-4S ferredoxin-type" evidence="8">
    <location>
        <begin position="266"/>
        <end position="294"/>
    </location>
</feature>
<reference evidence="9 10" key="1">
    <citation type="submission" date="2011-11" db="EMBL/GenBank/DDBJ databases">
        <title>Improved High-Quality Draft sequence of Beggiatoa alba B18lD.</title>
        <authorList>
            <consortium name="US DOE Joint Genome Institute"/>
            <person name="Lucas S."/>
            <person name="Han J."/>
            <person name="Lapidus A."/>
            <person name="Cheng J.-F."/>
            <person name="Goodwin L."/>
            <person name="Pitluck S."/>
            <person name="Peters L."/>
            <person name="Mikhailova N."/>
            <person name="Held B."/>
            <person name="Detter J.C."/>
            <person name="Han C."/>
            <person name="Tapia R."/>
            <person name="Land M."/>
            <person name="Hauser L."/>
            <person name="Kyrpides N."/>
            <person name="Ivanova N."/>
            <person name="Pagani I."/>
            <person name="Samuel K."/>
            <person name="Teske A."/>
            <person name="Mueller J."/>
            <person name="Woyke T."/>
        </authorList>
    </citation>
    <scope>NUCLEOTIDE SEQUENCE [LARGE SCALE GENOMIC DNA]</scope>
    <source>
        <strain evidence="9 10">B18LD</strain>
    </source>
</reference>
<keyword evidence="1" id="KW-0813">Transport</keyword>
<dbReference type="InterPro" id="IPR017900">
    <property type="entry name" value="4Fe4S_Fe_S_CS"/>
</dbReference>
<dbReference type="Pfam" id="PF13746">
    <property type="entry name" value="Fer4_18"/>
    <property type="match status" value="1"/>
</dbReference>
<dbReference type="OrthoDB" id="9811700at2"/>
<evidence type="ECO:0000313" key="10">
    <source>
        <dbReference type="Proteomes" id="UP000005744"/>
    </source>
</evidence>
<dbReference type="Proteomes" id="UP000005744">
    <property type="component" value="Unassembled WGS sequence"/>
</dbReference>
<keyword evidence="5" id="KW-0408">Iron</keyword>
<evidence type="ECO:0000256" key="7">
    <source>
        <dbReference type="SAM" id="Phobius"/>
    </source>
</evidence>
<dbReference type="SUPFAM" id="SSF54862">
    <property type="entry name" value="4Fe-4S ferredoxins"/>
    <property type="match status" value="1"/>
</dbReference>
<keyword evidence="7" id="KW-0812">Transmembrane</keyword>
<keyword evidence="2" id="KW-0004">4Fe-4S</keyword>
<dbReference type="InterPro" id="IPR017896">
    <property type="entry name" value="4Fe4S_Fe-S-bd"/>
</dbReference>
<feature type="transmembrane region" description="Helical" evidence="7">
    <location>
        <begin position="168"/>
        <end position="185"/>
    </location>
</feature>
<dbReference type="Gene3D" id="1.10.1060.10">
    <property type="entry name" value="Alpha-helical ferredoxin"/>
    <property type="match status" value="1"/>
</dbReference>
<keyword evidence="4" id="KW-0249">Electron transport</keyword>
<feature type="transmembrane region" description="Helical" evidence="7">
    <location>
        <begin position="82"/>
        <end position="111"/>
    </location>
</feature>
<sequence>MTSADNSTPSVVLKGQTQATTDNTEQGLYAKRKKIYPRQTDGLFTRLRIASVLTLLGIYYIFPWLQWDGRQAVLFDLPARQFYIFGWVFWPQDFIYLAFLLIIAGFSLFFFTTLAGRLWCGYACPQSVWTETFIWMERWVEGDRNRQMKLDKEPMSARKFRLKATKHSLWLLFSLITGFTFVGYFTPIRDLAINLMQINLSGWETFWLFFYSFATYGNAGFLREQICLYMCPYARFQSAMFDKDTLIIAYDDNRGEPRGSRKKGDDYQGKNLGECINCTMCVQVCPMGIDIRDGLQYQCIGCSACIDVCDDIMKKMNYPTGLIRYTTDHAIHGNKTHILRPRVAIYASLLLILLGLLIYSISNRVPVQLDVMRDRNMLYRENNDGLIQNVYMLKVMNKDVHPHQYTLTVSGLKNAQLETDTAVVEVEGGSVLDLPVRVNVAREDIPEQSNTIEFTLATHGQTDWTVTEDARFIGPTQLQR</sequence>
<feature type="transmembrane region" description="Helical" evidence="7">
    <location>
        <begin position="205"/>
        <end position="222"/>
    </location>
</feature>
<proteinExistence type="predicted"/>
<evidence type="ECO:0000256" key="4">
    <source>
        <dbReference type="ARBA" id="ARBA00022982"/>
    </source>
</evidence>
<evidence type="ECO:0000256" key="5">
    <source>
        <dbReference type="ARBA" id="ARBA00023004"/>
    </source>
</evidence>
<keyword evidence="3" id="KW-0479">Metal-binding</keyword>
<keyword evidence="7" id="KW-0472">Membrane</keyword>
<dbReference type="STRING" id="395493.BegalDRAFT_1784"/>
<dbReference type="eggNOG" id="COG0348">
    <property type="taxonomic scope" value="Bacteria"/>
</dbReference>
<dbReference type="PANTHER" id="PTHR30176">
    <property type="entry name" value="FERREDOXIN-TYPE PROTEIN NAPH"/>
    <property type="match status" value="1"/>
</dbReference>
<dbReference type="GO" id="GO:0005886">
    <property type="term" value="C:plasma membrane"/>
    <property type="evidence" value="ECO:0007669"/>
    <property type="project" value="TreeGrafter"/>
</dbReference>
<dbReference type="AlphaFoldDB" id="I3CGB6"/>
<evidence type="ECO:0000256" key="3">
    <source>
        <dbReference type="ARBA" id="ARBA00022723"/>
    </source>
</evidence>
<dbReference type="InterPro" id="IPR009051">
    <property type="entry name" value="Helical_ferredxn"/>
</dbReference>
<dbReference type="FunFam" id="1.10.1060.10:FF:000015">
    <property type="entry name" value="Cytochrome c oxidase accessory protein CcoG"/>
    <property type="match status" value="1"/>
</dbReference>
<keyword evidence="7" id="KW-1133">Transmembrane helix</keyword>